<evidence type="ECO:0000256" key="1">
    <source>
        <dbReference type="ARBA" id="ARBA00006643"/>
    </source>
</evidence>
<dbReference type="InterPro" id="IPR032867">
    <property type="entry name" value="DYW_dom"/>
</dbReference>
<dbReference type="AlphaFoldDB" id="A0AA38WHM2"/>
<dbReference type="FunFam" id="1.25.40.10:FF:000452">
    <property type="entry name" value="pentatricopeptide repeat-containing protein At2g03880, mitochondrial"/>
    <property type="match status" value="1"/>
</dbReference>
<keyword evidence="2" id="KW-0677">Repeat</keyword>
<evidence type="ECO:0000256" key="2">
    <source>
        <dbReference type="ARBA" id="ARBA00022737"/>
    </source>
</evidence>
<comment type="similarity">
    <text evidence="1">Belongs to the PPR family. PCMP-H subfamily.</text>
</comment>
<proteinExistence type="inferred from homology"/>
<dbReference type="EMBL" id="JARYMX010000004">
    <property type="protein sequence ID" value="KAJ9550279.1"/>
    <property type="molecule type" value="Genomic_DNA"/>
</dbReference>
<feature type="repeat" description="PPR" evidence="3">
    <location>
        <begin position="63"/>
        <end position="93"/>
    </location>
</feature>
<evidence type="ECO:0000256" key="3">
    <source>
        <dbReference type="PROSITE-ProRule" id="PRU00708"/>
    </source>
</evidence>
<feature type="repeat" description="PPR" evidence="3">
    <location>
        <begin position="297"/>
        <end position="331"/>
    </location>
</feature>
<organism evidence="5 6">
    <name type="scientific">Centaurea solstitialis</name>
    <name type="common">yellow star-thistle</name>
    <dbReference type="NCBI Taxonomy" id="347529"/>
    <lineage>
        <taxon>Eukaryota</taxon>
        <taxon>Viridiplantae</taxon>
        <taxon>Streptophyta</taxon>
        <taxon>Embryophyta</taxon>
        <taxon>Tracheophyta</taxon>
        <taxon>Spermatophyta</taxon>
        <taxon>Magnoliopsida</taxon>
        <taxon>eudicotyledons</taxon>
        <taxon>Gunneridae</taxon>
        <taxon>Pentapetalae</taxon>
        <taxon>asterids</taxon>
        <taxon>campanulids</taxon>
        <taxon>Asterales</taxon>
        <taxon>Asteraceae</taxon>
        <taxon>Carduoideae</taxon>
        <taxon>Cardueae</taxon>
        <taxon>Centaureinae</taxon>
        <taxon>Centaurea</taxon>
    </lineage>
</organism>
<dbReference type="NCBIfam" id="TIGR00756">
    <property type="entry name" value="PPR"/>
    <property type="match status" value="8"/>
</dbReference>
<dbReference type="InterPro" id="IPR002885">
    <property type="entry name" value="PPR_rpt"/>
</dbReference>
<dbReference type="InterPro" id="IPR046848">
    <property type="entry name" value="E_motif"/>
</dbReference>
<evidence type="ECO:0000259" key="4">
    <source>
        <dbReference type="Pfam" id="PF14432"/>
    </source>
</evidence>
<comment type="caution">
    <text evidence="5">The sequence shown here is derived from an EMBL/GenBank/DDBJ whole genome shotgun (WGS) entry which is preliminary data.</text>
</comment>
<dbReference type="GO" id="GO:0003723">
    <property type="term" value="F:RNA binding"/>
    <property type="evidence" value="ECO:0007669"/>
    <property type="project" value="InterPro"/>
</dbReference>
<dbReference type="FunFam" id="1.25.40.10:FF:001093">
    <property type="entry name" value="Pentatricopeptide repeat-containing protein At2g34400"/>
    <property type="match status" value="1"/>
</dbReference>
<name>A0AA38WHM2_9ASTR</name>
<dbReference type="FunFam" id="1.25.40.10:FF:000353">
    <property type="entry name" value="Pentatricopeptide repeat-containing protein At4g39530"/>
    <property type="match status" value="1"/>
</dbReference>
<dbReference type="PANTHER" id="PTHR47926">
    <property type="entry name" value="PENTATRICOPEPTIDE REPEAT-CONTAINING PROTEIN"/>
    <property type="match status" value="1"/>
</dbReference>
<dbReference type="InterPro" id="IPR046960">
    <property type="entry name" value="PPR_At4g14850-like_plant"/>
</dbReference>
<dbReference type="Proteomes" id="UP001172457">
    <property type="component" value="Chromosome 4"/>
</dbReference>
<feature type="repeat" description="PPR" evidence="3">
    <location>
        <begin position="196"/>
        <end position="230"/>
    </location>
</feature>
<protein>
    <recommendedName>
        <fullName evidence="4">DYW domain-containing protein</fullName>
    </recommendedName>
</protein>
<accession>A0AA38WHM2</accession>
<feature type="domain" description="DYW" evidence="4">
    <location>
        <begin position="714"/>
        <end position="806"/>
    </location>
</feature>
<dbReference type="Gene3D" id="1.25.40.10">
    <property type="entry name" value="Tetratricopeptide repeat domain"/>
    <property type="match status" value="6"/>
</dbReference>
<gene>
    <name evidence="5" type="ORF">OSB04_014324</name>
</gene>
<dbReference type="Pfam" id="PF14432">
    <property type="entry name" value="DYW_deaminase"/>
    <property type="match status" value="1"/>
</dbReference>
<sequence>MSHNTCYLRYGCVEFAKNYHKVANSTIPVAPSVYNLNQKLNELWKSGRANEARHLFDEMPERDEFTWNTMIAGYANSGNVIEAHKLFDDTPTRSSVTWSSLISGYCKLGSESESIRLFCEMQKEGYKPSQFTLGSVLRMCSTNGLLSRGEQVHGYAIKTQFDFNVFVVTGLVDMYAQCNHLSAAKRLFETMSYGKNHVTWTAMITGFSRNQDQLGAIECFRDMRSEGVEANQYTFPSVLTACGEISAIRLGVQVHGCIIKGGFAANVFVGSSLVDMYAKCGNLNDAKIALETMEVDDIVSWNSMIVGCVRQGFKQEALLLFKKMHTKNMKIDDFTYPSVLNCFASLNEANASKSVHCLAIKTGFSEYVLVSNALVDMYAKKGELRCAFEVFDNMAEKDVVSWTSLVTGYTHNNAHDEALKLFCEMRVSGIKPDPIVTASILSSCAELTLLDFGQQVHLDFIKSGFPSSLSVNNSLVTLYTNCGSIEDANKVFGSMDIKNVITWTALIIGYAKNGKSIESLVFYDNMIESGIKPDFITFIGLLFACSHSGLVDRARYYFDSMVNVYRINPGPDHYACMIDLFGRSGKIHEAEKLLNEMVIEPDSTVWKSLLSACRIHGKVELAEKAANALFELEPRDAVPYIMLSNTYSSAGRWDDAARIRRLMKSRGVNKEPGFSWMEINGKVHQFTSEDRAHEKGDSIYSKIEEVMMLIREAGYVPDMSFALHNIDEEGRELGLAYHSEKLAVAFGLLELPNGMPIRIYKNLRVCGDCHTAMKFISSVYNRVIILRDSNRFHHFRDGVCSCGDYWQHCHNGKRSFVFENAQMHTKNMKIDDFTYPSVLNCFASLNEANASKSVHCLAIKTGFSEYVLVSNALVDMYAKKRRVPVCLRGYTHNNAHDEALKLFCEMRVSGIKPDPIVTASILSSCAFYLNPIFRATFFGRHSGIEPTNDYHEHTHASSVSDIPLIRRCPDPAYAGPRAQPQSLTGLGATQSMTGLAQGLSTPHALKLTPLGFQPGNPDRLGYHPESSQRCYRP</sequence>
<reference evidence="5" key="1">
    <citation type="submission" date="2023-03" db="EMBL/GenBank/DDBJ databases">
        <title>Chromosome-scale reference genome and RAD-based genetic map of yellow starthistle (Centaurea solstitialis) reveal putative structural variation and QTLs associated with invader traits.</title>
        <authorList>
            <person name="Reatini B."/>
            <person name="Cang F.A."/>
            <person name="Jiang Q."/>
            <person name="Mckibben M.T.W."/>
            <person name="Barker M.S."/>
            <person name="Rieseberg L.H."/>
            <person name="Dlugosch K.M."/>
        </authorList>
    </citation>
    <scope>NUCLEOTIDE SEQUENCE</scope>
    <source>
        <strain evidence="5">CAN-66</strain>
        <tissue evidence="5">Leaf</tissue>
    </source>
</reference>
<dbReference type="GO" id="GO:0009451">
    <property type="term" value="P:RNA modification"/>
    <property type="evidence" value="ECO:0007669"/>
    <property type="project" value="InterPro"/>
</dbReference>
<feature type="repeat" description="PPR" evidence="3">
    <location>
        <begin position="94"/>
        <end position="128"/>
    </location>
</feature>
<evidence type="ECO:0000313" key="5">
    <source>
        <dbReference type="EMBL" id="KAJ9550279.1"/>
    </source>
</evidence>
<dbReference type="GO" id="GO:0008270">
    <property type="term" value="F:zinc ion binding"/>
    <property type="evidence" value="ECO:0007669"/>
    <property type="project" value="InterPro"/>
</dbReference>
<dbReference type="InterPro" id="IPR011990">
    <property type="entry name" value="TPR-like_helical_dom_sf"/>
</dbReference>
<dbReference type="Pfam" id="PF13041">
    <property type="entry name" value="PPR_2"/>
    <property type="match status" value="5"/>
</dbReference>
<feature type="repeat" description="PPR" evidence="3">
    <location>
        <begin position="636"/>
        <end position="670"/>
    </location>
</feature>
<evidence type="ECO:0000313" key="6">
    <source>
        <dbReference type="Proteomes" id="UP001172457"/>
    </source>
</evidence>
<dbReference type="SUPFAM" id="SSF48452">
    <property type="entry name" value="TPR-like"/>
    <property type="match status" value="1"/>
</dbReference>
<dbReference type="Pfam" id="PF01535">
    <property type="entry name" value="PPR"/>
    <property type="match status" value="4"/>
</dbReference>
<feature type="repeat" description="PPR" evidence="3">
    <location>
        <begin position="499"/>
        <end position="533"/>
    </location>
</feature>
<dbReference type="PANTHER" id="PTHR47926:SF517">
    <property type="entry name" value="TETRATRICOPEPTIDE REPEAT-LIKE SUPERFAMILY PROTEIN"/>
    <property type="match status" value="1"/>
</dbReference>
<dbReference type="PROSITE" id="PS51375">
    <property type="entry name" value="PPR"/>
    <property type="match status" value="7"/>
</dbReference>
<keyword evidence="6" id="KW-1185">Reference proteome</keyword>
<feature type="repeat" description="PPR" evidence="3">
    <location>
        <begin position="398"/>
        <end position="432"/>
    </location>
</feature>
<dbReference type="FunFam" id="1.25.40.10:FF:000073">
    <property type="entry name" value="Pentatricopeptide repeat-containing protein chloroplastic"/>
    <property type="match status" value="1"/>
</dbReference>
<dbReference type="Pfam" id="PF20431">
    <property type="entry name" value="E_motif"/>
    <property type="match status" value="1"/>
</dbReference>